<dbReference type="GO" id="GO:0005886">
    <property type="term" value="C:plasma membrane"/>
    <property type="evidence" value="ECO:0007669"/>
    <property type="project" value="UniProtKB-SubCell"/>
</dbReference>
<dbReference type="Gene3D" id="1.10.3720.10">
    <property type="entry name" value="MetI-like"/>
    <property type="match status" value="1"/>
</dbReference>
<evidence type="ECO:0000259" key="8">
    <source>
        <dbReference type="PROSITE" id="PS50928"/>
    </source>
</evidence>
<comment type="similarity">
    <text evidence="7">Belongs to the binding-protein-dependent transport system permease family.</text>
</comment>
<evidence type="ECO:0000256" key="2">
    <source>
        <dbReference type="ARBA" id="ARBA00022448"/>
    </source>
</evidence>
<dbReference type="PROSITE" id="PS50928">
    <property type="entry name" value="ABC_TM1"/>
    <property type="match status" value="1"/>
</dbReference>
<dbReference type="Proteomes" id="UP000281431">
    <property type="component" value="Unassembled WGS sequence"/>
</dbReference>
<dbReference type="InterPro" id="IPR000515">
    <property type="entry name" value="MetI-like"/>
</dbReference>
<comment type="subcellular location">
    <subcellularLocation>
        <location evidence="1 7">Cell membrane</location>
        <topology evidence="1 7">Multi-pass membrane protein</topology>
    </subcellularLocation>
</comment>
<sequence length="306" mass="33737">MSNRQHEPASTTNSLADQVRRGWSTFTALFGNDRLGQIGLLLLLGFIFIGAFAPFLAPYDPGEMNRDDQGDILRLDGPSTDHLFGTTQLGRDVFSQVIVGTRVSLLVGVSAATMSVFIGTNVGLISGYKGGYVDDVLMRITDIAYALPFLPFVIVLVVILGADIMNIIIAIALIQWRSTARVVRSQVLSHKERPYVESAYAAGAGDLRVMYRHILPNVLPLVFLYAALAIAWAIIAEASIAFLGFGDPELHSWGQMIYDAYNVDAIRFAYWWVIPPGMSIVLLAMSVFFVGRTLEQITNPELRHRE</sequence>
<dbReference type="InterPro" id="IPR050366">
    <property type="entry name" value="BP-dependent_transpt_permease"/>
</dbReference>
<dbReference type="PANTHER" id="PTHR43386">
    <property type="entry name" value="OLIGOPEPTIDE TRANSPORT SYSTEM PERMEASE PROTEIN APPC"/>
    <property type="match status" value="1"/>
</dbReference>
<dbReference type="Pfam" id="PF12911">
    <property type="entry name" value="OppC_N"/>
    <property type="match status" value="1"/>
</dbReference>
<feature type="transmembrane region" description="Helical" evidence="7">
    <location>
        <begin position="103"/>
        <end position="125"/>
    </location>
</feature>
<feature type="transmembrane region" description="Helical" evidence="7">
    <location>
        <begin position="218"/>
        <end position="245"/>
    </location>
</feature>
<feature type="transmembrane region" description="Helical" evidence="7">
    <location>
        <begin position="38"/>
        <end position="57"/>
    </location>
</feature>
<keyword evidence="10" id="KW-1185">Reference proteome</keyword>
<evidence type="ECO:0000256" key="4">
    <source>
        <dbReference type="ARBA" id="ARBA00022692"/>
    </source>
</evidence>
<dbReference type="SUPFAM" id="SSF161098">
    <property type="entry name" value="MetI-like"/>
    <property type="match status" value="1"/>
</dbReference>
<keyword evidence="4 7" id="KW-0812">Transmembrane</keyword>
<evidence type="ECO:0000256" key="1">
    <source>
        <dbReference type="ARBA" id="ARBA00004651"/>
    </source>
</evidence>
<name>A0A3N6PKV9_NATCH</name>
<evidence type="ECO:0000313" key="10">
    <source>
        <dbReference type="Proteomes" id="UP000281431"/>
    </source>
</evidence>
<evidence type="ECO:0000313" key="9">
    <source>
        <dbReference type="EMBL" id="RQG99465.1"/>
    </source>
</evidence>
<comment type="caution">
    <text evidence="9">The sequence shown here is derived from an EMBL/GenBank/DDBJ whole genome shotgun (WGS) entry which is preliminary data.</text>
</comment>
<dbReference type="AlphaFoldDB" id="A0A3N6PKV9"/>
<dbReference type="GO" id="GO:0055085">
    <property type="term" value="P:transmembrane transport"/>
    <property type="evidence" value="ECO:0007669"/>
    <property type="project" value="InterPro"/>
</dbReference>
<keyword evidence="2 7" id="KW-0813">Transport</keyword>
<organism evidence="9 10">
    <name type="scientific">Natrarchaeobius chitinivorans</name>
    <dbReference type="NCBI Taxonomy" id="1679083"/>
    <lineage>
        <taxon>Archaea</taxon>
        <taxon>Methanobacteriati</taxon>
        <taxon>Methanobacteriota</taxon>
        <taxon>Stenosarchaea group</taxon>
        <taxon>Halobacteria</taxon>
        <taxon>Halobacteriales</taxon>
        <taxon>Natrialbaceae</taxon>
        <taxon>Natrarchaeobius</taxon>
    </lineage>
</organism>
<dbReference type="OrthoDB" id="312811at2157"/>
<accession>A0A3N6PKV9</accession>
<keyword evidence="3" id="KW-1003">Cell membrane</keyword>
<keyword evidence="6 7" id="KW-0472">Membrane</keyword>
<reference evidence="9 10" key="1">
    <citation type="submission" date="2018-10" db="EMBL/GenBank/DDBJ databases">
        <title>Natrarchaeobius chitinivorans gen. nov., sp. nov., and Natrarchaeobius haloalkaliphilus sp. nov., alkaliphilic, chitin-utilizing haloarchaea from hypersaline alkaline lakes.</title>
        <authorList>
            <person name="Sorokin D.Y."/>
            <person name="Elcheninov A.G."/>
            <person name="Kostrikina N.A."/>
            <person name="Bale N.J."/>
            <person name="Sinninghe Damste J.S."/>
            <person name="Khijniak T.V."/>
            <person name="Kublanov I.V."/>
            <person name="Toshchakov S.V."/>
        </authorList>
    </citation>
    <scope>NUCLEOTIDE SEQUENCE [LARGE SCALE GENOMIC DNA]</scope>
    <source>
        <strain evidence="9 10">AArcht7</strain>
    </source>
</reference>
<evidence type="ECO:0000256" key="6">
    <source>
        <dbReference type="ARBA" id="ARBA00023136"/>
    </source>
</evidence>
<dbReference type="InterPro" id="IPR025966">
    <property type="entry name" value="OppC_N"/>
</dbReference>
<dbReference type="Pfam" id="PF00528">
    <property type="entry name" value="BPD_transp_1"/>
    <property type="match status" value="1"/>
</dbReference>
<dbReference type="CDD" id="cd06261">
    <property type="entry name" value="TM_PBP2"/>
    <property type="match status" value="1"/>
</dbReference>
<evidence type="ECO:0000256" key="5">
    <source>
        <dbReference type="ARBA" id="ARBA00022989"/>
    </source>
</evidence>
<feature type="domain" description="ABC transmembrane type-1" evidence="8">
    <location>
        <begin position="101"/>
        <end position="291"/>
    </location>
</feature>
<dbReference type="EMBL" id="REFZ01000009">
    <property type="protein sequence ID" value="RQG99465.1"/>
    <property type="molecule type" value="Genomic_DNA"/>
</dbReference>
<feature type="transmembrane region" description="Helical" evidence="7">
    <location>
        <begin position="145"/>
        <end position="174"/>
    </location>
</feature>
<evidence type="ECO:0000256" key="7">
    <source>
        <dbReference type="RuleBase" id="RU363032"/>
    </source>
</evidence>
<evidence type="ECO:0000256" key="3">
    <source>
        <dbReference type="ARBA" id="ARBA00022475"/>
    </source>
</evidence>
<keyword evidence="5 7" id="KW-1133">Transmembrane helix</keyword>
<protein>
    <submittedName>
        <fullName evidence="9">ABC transporter permease</fullName>
    </submittedName>
</protein>
<gene>
    <name evidence="9" type="ORF">EA472_14685</name>
</gene>
<proteinExistence type="inferred from homology"/>
<dbReference type="PANTHER" id="PTHR43386:SF1">
    <property type="entry name" value="D,D-DIPEPTIDE TRANSPORT SYSTEM PERMEASE PROTEIN DDPC-RELATED"/>
    <property type="match status" value="1"/>
</dbReference>
<feature type="transmembrane region" description="Helical" evidence="7">
    <location>
        <begin position="269"/>
        <end position="290"/>
    </location>
</feature>
<dbReference type="InterPro" id="IPR035906">
    <property type="entry name" value="MetI-like_sf"/>
</dbReference>